<keyword evidence="1" id="KW-0812">Transmembrane</keyword>
<name>A0ABD4T0S5_9CYAN</name>
<gene>
    <name evidence="2" type="ORF">QQ91_0005310</name>
</gene>
<dbReference type="Proteomes" id="UP000031561">
    <property type="component" value="Unassembled WGS sequence"/>
</dbReference>
<dbReference type="RefSeq" id="WP_250833266.1">
    <property type="nucleotide sequence ID" value="NZ_JTHE03000035.1"/>
</dbReference>
<comment type="caution">
    <text evidence="2">The sequence shown here is derived from an EMBL/GenBank/DDBJ whole genome shotgun (WGS) entry which is preliminary data.</text>
</comment>
<evidence type="ECO:0000256" key="1">
    <source>
        <dbReference type="SAM" id="Phobius"/>
    </source>
</evidence>
<proteinExistence type="predicted"/>
<accession>A0ABD4T0S5</accession>
<dbReference type="EMBL" id="JTHE03000035">
    <property type="protein sequence ID" value="MCM1982246.1"/>
    <property type="molecule type" value="Genomic_DNA"/>
</dbReference>
<organism evidence="2 3">
    <name type="scientific">Lyngbya confervoides BDU141951</name>
    <dbReference type="NCBI Taxonomy" id="1574623"/>
    <lineage>
        <taxon>Bacteria</taxon>
        <taxon>Bacillati</taxon>
        <taxon>Cyanobacteriota</taxon>
        <taxon>Cyanophyceae</taxon>
        <taxon>Oscillatoriophycideae</taxon>
        <taxon>Oscillatoriales</taxon>
        <taxon>Microcoleaceae</taxon>
        <taxon>Lyngbya</taxon>
    </lineage>
</organism>
<dbReference type="InterPro" id="IPR025737">
    <property type="entry name" value="FApF"/>
</dbReference>
<sequence>MNQKRTRGNWSSVFLKGMVLISGGFWDLPLLFPAPGNAEDFPTPGNAGEPLALETLGHDQPLSGRDHFALPTAEPLLEQTDISPVRTTPEVRSGEEPALAPVPSLMADAVVSEEGRLDQLRWTAGRPDGHAPMGVMGDHTHQAGEFMVSYRYMSMGMGGNLTGTTNLTLADVLQQFPVAPVHMTMDMHMFGIMYAPTHELTLMGMVPFITKEMKHQTRMGTSFTTNSSGLGDVSLSGLYKILDRDRHRVHLNFGTSFPTGSINQRDDTPAGPNQVLPYPMQIGSGTVDLRPGVTYLGQTQDWSWGVQMLGTLRLGKNDNDYRLGNEINGTIWGARRWNDWISTSLRLQGRDWGDIAGADPRLNPLVIPTADPSRRGGSRIDLNLGLNLFAPRGALKGGRLGLEFGLPIFQSLDGPQLETDWHVTAGVQYAF</sequence>
<evidence type="ECO:0000313" key="3">
    <source>
        <dbReference type="Proteomes" id="UP000031561"/>
    </source>
</evidence>
<dbReference type="Pfam" id="PF13557">
    <property type="entry name" value="Phenol_MetA_deg"/>
    <property type="match status" value="1"/>
</dbReference>
<reference evidence="2 3" key="1">
    <citation type="journal article" date="2015" name="Genome Announc.">
        <title>Draft Genome Sequence of Filamentous Marine Cyanobacterium Lyngbya confervoides Strain BDU141951.</title>
        <authorList>
            <person name="Chandrababunaidu M.M."/>
            <person name="Sen D."/>
            <person name="Tripathy S."/>
        </authorList>
    </citation>
    <scope>NUCLEOTIDE SEQUENCE [LARGE SCALE GENOMIC DNA]</scope>
    <source>
        <strain evidence="2 3">BDU141951</strain>
    </source>
</reference>
<dbReference type="AlphaFoldDB" id="A0ABD4T0S5"/>
<keyword evidence="3" id="KW-1185">Reference proteome</keyword>
<feature type="transmembrane region" description="Helical" evidence="1">
    <location>
        <begin position="12"/>
        <end position="32"/>
    </location>
</feature>
<keyword evidence="1" id="KW-0472">Membrane</keyword>
<protein>
    <submittedName>
        <fullName evidence="2">Transporter</fullName>
    </submittedName>
</protein>
<evidence type="ECO:0000313" key="2">
    <source>
        <dbReference type="EMBL" id="MCM1982246.1"/>
    </source>
</evidence>
<keyword evidence="1" id="KW-1133">Transmembrane helix</keyword>